<dbReference type="FunFam" id="1.10.1170.10:FF:000002">
    <property type="entry name" value="Baculoviral IAP repeat containing 7"/>
    <property type="match status" value="1"/>
</dbReference>
<accession>A0A210PHX6</accession>
<dbReference type="PANTHER" id="PTHR10044:SF139">
    <property type="entry name" value="DEATH-ASSOCIATED INHIBITOR OF APOPTOSIS 2"/>
    <property type="match status" value="1"/>
</dbReference>
<dbReference type="GO" id="GO:0005737">
    <property type="term" value="C:cytoplasm"/>
    <property type="evidence" value="ECO:0007669"/>
    <property type="project" value="TreeGrafter"/>
</dbReference>
<dbReference type="GO" id="GO:0061630">
    <property type="term" value="F:ubiquitin protein ligase activity"/>
    <property type="evidence" value="ECO:0007669"/>
    <property type="project" value="TreeGrafter"/>
</dbReference>
<dbReference type="SMART" id="SM00238">
    <property type="entry name" value="BIR"/>
    <property type="match status" value="3"/>
</dbReference>
<gene>
    <name evidence="9" type="ORF">KP79_PYT07641</name>
</gene>
<dbReference type="Gene3D" id="3.30.40.10">
    <property type="entry name" value="Zinc/RING finger domain, C3HC4 (zinc finger)"/>
    <property type="match status" value="1"/>
</dbReference>
<keyword evidence="5" id="KW-0862">Zinc</keyword>
<dbReference type="GO" id="GO:0008270">
    <property type="term" value="F:zinc ion binding"/>
    <property type="evidence" value="ECO:0007669"/>
    <property type="project" value="UniProtKB-KW"/>
</dbReference>
<organism evidence="9 10">
    <name type="scientific">Mizuhopecten yessoensis</name>
    <name type="common">Japanese scallop</name>
    <name type="synonym">Patinopecten yessoensis</name>
    <dbReference type="NCBI Taxonomy" id="6573"/>
    <lineage>
        <taxon>Eukaryota</taxon>
        <taxon>Metazoa</taxon>
        <taxon>Spiralia</taxon>
        <taxon>Lophotrochozoa</taxon>
        <taxon>Mollusca</taxon>
        <taxon>Bivalvia</taxon>
        <taxon>Autobranchia</taxon>
        <taxon>Pteriomorphia</taxon>
        <taxon>Pectinida</taxon>
        <taxon>Pectinoidea</taxon>
        <taxon>Pectinidae</taxon>
        <taxon>Mizuhopecten</taxon>
    </lineage>
</organism>
<dbReference type="GO" id="GO:0043066">
    <property type="term" value="P:negative regulation of apoptotic process"/>
    <property type="evidence" value="ECO:0007669"/>
    <property type="project" value="TreeGrafter"/>
</dbReference>
<keyword evidence="10" id="KW-1185">Reference proteome</keyword>
<dbReference type="EMBL" id="NEDP02076679">
    <property type="protein sequence ID" value="OWF36077.1"/>
    <property type="molecule type" value="Genomic_DNA"/>
</dbReference>
<dbReference type="GO" id="GO:0051726">
    <property type="term" value="P:regulation of cell cycle"/>
    <property type="evidence" value="ECO:0007669"/>
    <property type="project" value="TreeGrafter"/>
</dbReference>
<evidence type="ECO:0000256" key="7">
    <source>
        <dbReference type="SAM" id="MobiDB-lite"/>
    </source>
</evidence>
<dbReference type="SUPFAM" id="SSF57924">
    <property type="entry name" value="Inhibitor of apoptosis (IAP) repeat"/>
    <property type="match status" value="3"/>
</dbReference>
<dbReference type="CDD" id="cd16713">
    <property type="entry name" value="RING-HC_BIRC2_3_7"/>
    <property type="match status" value="1"/>
</dbReference>
<evidence type="ECO:0000259" key="8">
    <source>
        <dbReference type="PROSITE" id="PS50089"/>
    </source>
</evidence>
<dbReference type="PROSITE" id="PS01282">
    <property type="entry name" value="BIR_REPEAT_1"/>
    <property type="match status" value="1"/>
</dbReference>
<feature type="compositionally biased region" description="Low complexity" evidence="7">
    <location>
        <begin position="287"/>
        <end position="299"/>
    </location>
</feature>
<dbReference type="OrthoDB" id="774873at2759"/>
<evidence type="ECO:0000256" key="1">
    <source>
        <dbReference type="ARBA" id="ARBA00006672"/>
    </source>
</evidence>
<dbReference type="PANTHER" id="PTHR10044">
    <property type="entry name" value="INHIBITOR OF APOPTOSIS"/>
    <property type="match status" value="1"/>
</dbReference>
<evidence type="ECO:0000256" key="3">
    <source>
        <dbReference type="ARBA" id="ARBA00022723"/>
    </source>
</evidence>
<dbReference type="InterPro" id="IPR050784">
    <property type="entry name" value="IAP"/>
</dbReference>
<evidence type="ECO:0000256" key="2">
    <source>
        <dbReference type="ARBA" id="ARBA00022703"/>
    </source>
</evidence>
<keyword evidence="3" id="KW-0479">Metal-binding</keyword>
<dbReference type="CDD" id="cd14321">
    <property type="entry name" value="UBA_IAPs"/>
    <property type="match status" value="1"/>
</dbReference>
<dbReference type="PROSITE" id="PS50089">
    <property type="entry name" value="ZF_RING_2"/>
    <property type="match status" value="1"/>
</dbReference>
<evidence type="ECO:0000256" key="4">
    <source>
        <dbReference type="ARBA" id="ARBA00022771"/>
    </source>
</evidence>
<feature type="region of interest" description="Disordered" evidence="7">
    <location>
        <begin position="626"/>
        <end position="675"/>
    </location>
</feature>
<proteinExistence type="inferred from homology"/>
<dbReference type="FunFam" id="3.30.40.10:FF:000184">
    <property type="entry name" value="Baculoviral IAP repeat containing 2"/>
    <property type="match status" value="1"/>
</dbReference>
<dbReference type="GO" id="GO:0005634">
    <property type="term" value="C:nucleus"/>
    <property type="evidence" value="ECO:0007669"/>
    <property type="project" value="TreeGrafter"/>
</dbReference>
<feature type="compositionally biased region" description="Polar residues" evidence="7">
    <location>
        <begin position="206"/>
        <end position="225"/>
    </location>
</feature>
<protein>
    <submittedName>
        <fullName evidence="9">Baculoviral IAP repeat-containing protein 7-A</fullName>
    </submittedName>
</protein>
<dbReference type="Gene3D" id="1.10.8.10">
    <property type="entry name" value="DNA helicase RuvA subunit, C-terminal domain"/>
    <property type="match status" value="1"/>
</dbReference>
<keyword evidence="2" id="KW-0053">Apoptosis</keyword>
<evidence type="ECO:0000256" key="6">
    <source>
        <dbReference type="PROSITE-ProRule" id="PRU00175"/>
    </source>
</evidence>
<dbReference type="AlphaFoldDB" id="A0A210PHX6"/>
<dbReference type="CDD" id="cd00022">
    <property type="entry name" value="BIR"/>
    <property type="match status" value="3"/>
</dbReference>
<dbReference type="PROSITE" id="PS50143">
    <property type="entry name" value="BIR_REPEAT_2"/>
    <property type="match status" value="3"/>
</dbReference>
<keyword evidence="4 6" id="KW-0863">Zinc-finger</keyword>
<dbReference type="Pfam" id="PF13920">
    <property type="entry name" value="zf-C3HC4_3"/>
    <property type="match status" value="1"/>
</dbReference>
<reference evidence="9 10" key="1">
    <citation type="journal article" date="2017" name="Nat. Ecol. Evol.">
        <title>Scallop genome provides insights into evolution of bilaterian karyotype and development.</title>
        <authorList>
            <person name="Wang S."/>
            <person name="Zhang J."/>
            <person name="Jiao W."/>
            <person name="Li J."/>
            <person name="Xun X."/>
            <person name="Sun Y."/>
            <person name="Guo X."/>
            <person name="Huan P."/>
            <person name="Dong B."/>
            <person name="Zhang L."/>
            <person name="Hu X."/>
            <person name="Sun X."/>
            <person name="Wang J."/>
            <person name="Zhao C."/>
            <person name="Wang Y."/>
            <person name="Wang D."/>
            <person name="Huang X."/>
            <person name="Wang R."/>
            <person name="Lv J."/>
            <person name="Li Y."/>
            <person name="Zhang Z."/>
            <person name="Liu B."/>
            <person name="Lu W."/>
            <person name="Hui Y."/>
            <person name="Liang J."/>
            <person name="Zhou Z."/>
            <person name="Hou R."/>
            <person name="Li X."/>
            <person name="Liu Y."/>
            <person name="Li H."/>
            <person name="Ning X."/>
            <person name="Lin Y."/>
            <person name="Zhao L."/>
            <person name="Xing Q."/>
            <person name="Dou J."/>
            <person name="Li Y."/>
            <person name="Mao J."/>
            <person name="Guo H."/>
            <person name="Dou H."/>
            <person name="Li T."/>
            <person name="Mu C."/>
            <person name="Jiang W."/>
            <person name="Fu Q."/>
            <person name="Fu X."/>
            <person name="Miao Y."/>
            <person name="Liu J."/>
            <person name="Yu Q."/>
            <person name="Li R."/>
            <person name="Liao H."/>
            <person name="Li X."/>
            <person name="Kong Y."/>
            <person name="Jiang Z."/>
            <person name="Chourrout D."/>
            <person name="Li R."/>
            <person name="Bao Z."/>
        </authorList>
    </citation>
    <scope>NUCLEOTIDE SEQUENCE [LARGE SCALE GENOMIC DNA]</scope>
    <source>
        <strain evidence="9 10">PY_sf001</strain>
    </source>
</reference>
<dbReference type="Proteomes" id="UP000242188">
    <property type="component" value="Unassembled WGS sequence"/>
</dbReference>
<dbReference type="InterPro" id="IPR001841">
    <property type="entry name" value="Znf_RING"/>
</dbReference>
<dbReference type="STRING" id="6573.A0A210PHX6"/>
<dbReference type="InterPro" id="IPR013083">
    <property type="entry name" value="Znf_RING/FYVE/PHD"/>
</dbReference>
<feature type="compositionally biased region" description="Basic and acidic residues" evidence="7">
    <location>
        <begin position="255"/>
        <end position="267"/>
    </location>
</feature>
<feature type="compositionally biased region" description="Polar residues" evidence="7">
    <location>
        <begin position="626"/>
        <end position="645"/>
    </location>
</feature>
<dbReference type="GO" id="GO:0006915">
    <property type="term" value="P:apoptotic process"/>
    <property type="evidence" value="ECO:0007669"/>
    <property type="project" value="UniProtKB-KW"/>
</dbReference>
<sequence length="732" mass="81845">MCTGVKMLNDTPLSDSLGGYFERKLDYPQSDNTCFMNFEFLRLDSFQNWPRDNQVFAIRFAAAGLYHVGSGQTVKCFQCDFVKEHWQKGEIPFDEHKKFNPRCPFLDGSCTTNIPIPIFNRALPDRFDKIRHLLDSSQPVARTGSSTSLPEGSRSPLSPNGGDFNRSRSLEPPNDSTRVRKSPSISHSPERFPQRIPSSPEIRANMTDSEQGAASQIPSSSTSFANRRKLDQRSQSVESSFAGPKTEAASATLGHPERPRDTTDLRRMSNPGTRGSPGSGRNSHPESSGSARVSNSRSSGLERVSNPGIAGPSQPDTSVSQRAVLERDPGVLRFERNRLETYRTWPSSSPVTTRDLARSGFYYVGSEDRVQCIYCRGILKGWDPGDVVHIEHRNKFPRCPFILGMDVGNIPYSPNQTSRGVNNTINQNSRFSQQAPSQMEALGINTDRPKHPTYAIEASRLSSFRNWPTYKHQTPEFLSKAGFFYANFGDNVKCFYCDGGLKNWEPGDNPWEEHARWFPKCPFVRSVKGEAYIQSVQDRFNSGTQQSIVNRGRKRRAGQRFPIEEREIKARMELPMVRAVLDTGMNRNVVMQAIRNRMEDIGDDFPNAEALMNAALEINDDPDQFTAVTSRRSGSSSPCNESVETPTEAASKDPSSSKDESISSEKSEDPDLSEEIRTLKDQKTCKICLDEEVGMVFLPCGHLCACVTCAPAVQHCPICRCDIRGTVRTYMS</sequence>
<evidence type="ECO:0000313" key="9">
    <source>
        <dbReference type="EMBL" id="OWF36077.1"/>
    </source>
</evidence>
<dbReference type="Gene3D" id="1.10.1170.10">
    <property type="entry name" value="Inhibitor Of Apoptosis Protein (2mihbC-IAP-1), Chain A"/>
    <property type="match status" value="3"/>
</dbReference>
<evidence type="ECO:0000256" key="5">
    <source>
        <dbReference type="ARBA" id="ARBA00022833"/>
    </source>
</evidence>
<comment type="similarity">
    <text evidence="1">Belongs to the IAP family.</text>
</comment>
<dbReference type="FunFam" id="1.10.1170.10:FF:000003">
    <property type="entry name" value="E3 ubiquitin-protein ligase XIAP"/>
    <property type="match status" value="1"/>
</dbReference>
<evidence type="ECO:0000313" key="10">
    <source>
        <dbReference type="Proteomes" id="UP000242188"/>
    </source>
</evidence>
<dbReference type="InterPro" id="IPR001370">
    <property type="entry name" value="BIR_rpt"/>
</dbReference>
<comment type="caution">
    <text evidence="9">The sequence shown here is derived from an EMBL/GenBank/DDBJ whole genome shotgun (WGS) entry which is preliminary data.</text>
</comment>
<dbReference type="GO" id="GO:0031398">
    <property type="term" value="P:positive regulation of protein ubiquitination"/>
    <property type="evidence" value="ECO:0007669"/>
    <property type="project" value="TreeGrafter"/>
</dbReference>
<dbReference type="GO" id="GO:0043027">
    <property type="term" value="F:cysteine-type endopeptidase inhibitor activity involved in apoptotic process"/>
    <property type="evidence" value="ECO:0007669"/>
    <property type="project" value="TreeGrafter"/>
</dbReference>
<dbReference type="SMART" id="SM00184">
    <property type="entry name" value="RING"/>
    <property type="match status" value="1"/>
</dbReference>
<feature type="region of interest" description="Disordered" evidence="7">
    <location>
        <begin position="138"/>
        <end position="324"/>
    </location>
</feature>
<feature type="domain" description="RING-type" evidence="8">
    <location>
        <begin position="685"/>
        <end position="720"/>
    </location>
</feature>
<dbReference type="Pfam" id="PF00653">
    <property type="entry name" value="BIR"/>
    <property type="match status" value="3"/>
</dbReference>
<feature type="compositionally biased region" description="Basic and acidic residues" evidence="7">
    <location>
        <begin position="655"/>
        <end position="675"/>
    </location>
</feature>
<name>A0A210PHX6_MIZYE</name>
<feature type="compositionally biased region" description="Polar residues" evidence="7">
    <location>
        <begin position="138"/>
        <end position="158"/>
    </location>
</feature>